<dbReference type="Proteomes" id="UP001519325">
    <property type="component" value="Unassembled WGS sequence"/>
</dbReference>
<proteinExistence type="predicted"/>
<dbReference type="PANTHER" id="PTHR34846">
    <property type="entry name" value="4-CARBOXYMUCONOLACTONE DECARBOXYLASE FAMILY PROTEIN (AFU_ORTHOLOGUE AFUA_6G11590)"/>
    <property type="match status" value="1"/>
</dbReference>
<dbReference type="RefSeq" id="WP_209893319.1">
    <property type="nucleotide sequence ID" value="NZ_JAGGMR010000001.1"/>
</dbReference>
<keyword evidence="2" id="KW-1185">Reference proteome</keyword>
<evidence type="ECO:0000313" key="2">
    <source>
        <dbReference type="Proteomes" id="UP001519325"/>
    </source>
</evidence>
<organism evidence="1 2">
    <name type="scientific">Nocardia goodfellowii</name>
    <dbReference type="NCBI Taxonomy" id="882446"/>
    <lineage>
        <taxon>Bacteria</taxon>
        <taxon>Bacillati</taxon>
        <taxon>Actinomycetota</taxon>
        <taxon>Actinomycetes</taxon>
        <taxon>Mycobacteriales</taxon>
        <taxon>Nocardiaceae</taxon>
        <taxon>Nocardia</taxon>
    </lineage>
</organism>
<dbReference type="InterPro" id="IPR029032">
    <property type="entry name" value="AhpD-like"/>
</dbReference>
<dbReference type="PANTHER" id="PTHR34846:SF11">
    <property type="entry name" value="4-CARBOXYMUCONOLACTONE DECARBOXYLASE FAMILY PROTEIN (AFU_ORTHOLOGUE AFUA_6G11590)"/>
    <property type="match status" value="1"/>
</dbReference>
<evidence type="ECO:0008006" key="3">
    <source>
        <dbReference type="Google" id="ProtNLM"/>
    </source>
</evidence>
<dbReference type="SUPFAM" id="SSF69118">
    <property type="entry name" value="AhpD-like"/>
    <property type="match status" value="1"/>
</dbReference>
<evidence type="ECO:0000313" key="1">
    <source>
        <dbReference type="EMBL" id="MBP2191549.1"/>
    </source>
</evidence>
<gene>
    <name evidence="1" type="ORF">BJ987_004450</name>
</gene>
<dbReference type="EMBL" id="JAGGMR010000001">
    <property type="protein sequence ID" value="MBP2191549.1"/>
    <property type="molecule type" value="Genomic_DNA"/>
</dbReference>
<reference evidence="1 2" key="1">
    <citation type="submission" date="2021-03" db="EMBL/GenBank/DDBJ databases">
        <title>Sequencing the genomes of 1000 actinobacteria strains.</title>
        <authorList>
            <person name="Klenk H.-P."/>
        </authorList>
    </citation>
    <scope>NUCLEOTIDE SEQUENCE [LARGE SCALE GENOMIC DNA]</scope>
    <source>
        <strain evidence="1 2">DSM 45516</strain>
    </source>
</reference>
<name>A0ABS4QIL5_9NOCA</name>
<dbReference type="Gene3D" id="1.20.1290.10">
    <property type="entry name" value="AhpD-like"/>
    <property type="match status" value="1"/>
</dbReference>
<protein>
    <recommendedName>
        <fullName evidence="3">Carboxymuconolactone decarboxylase-like domain-containing protein</fullName>
    </recommendedName>
</protein>
<sequence>MQTNASTDPQSSYRMAGNRIGKEDHYAFGSTGATGIVDCRTTRAGVRGIAATDQREFAILSVAVHRTSEYIWYAHERVAGAIGISTDVIEQVKLGQAPTDVTSSERSVWEFTNELTRHGDVPDPVYRATVIELGHGAVKVEFPESITYSAKV</sequence>
<accession>A0ABS4QIL5</accession>
<comment type="caution">
    <text evidence="1">The sequence shown here is derived from an EMBL/GenBank/DDBJ whole genome shotgun (WGS) entry which is preliminary data.</text>
</comment>